<sequence>MTKGPIALRAADVPPRARATSYPADLAAKMAGREKRVLGDLFGLANFGVNLTRLAPGAASSLHHARAKQDEFVYILEGRPTLVVGTEARLLSPGDCAGFAAGGAPHHLVNRSDRDVVYLEVGDRTPGDSATYPEDDLVATADPAGGWRYTRKDGTPL</sequence>
<evidence type="ECO:0000256" key="1">
    <source>
        <dbReference type="ARBA" id="ARBA00022723"/>
    </source>
</evidence>
<dbReference type="InterPro" id="IPR014710">
    <property type="entry name" value="RmlC-like_jellyroll"/>
</dbReference>
<dbReference type="CDD" id="cd02224">
    <property type="entry name" value="cupin_SPO2919-like"/>
    <property type="match status" value="1"/>
</dbReference>
<evidence type="ECO:0000313" key="4">
    <source>
        <dbReference type="Proteomes" id="UP000295096"/>
    </source>
</evidence>
<dbReference type="InterPro" id="IPR051610">
    <property type="entry name" value="GPI/OXD"/>
</dbReference>
<dbReference type="SUPFAM" id="SSF51182">
    <property type="entry name" value="RmlC-like cupins"/>
    <property type="match status" value="1"/>
</dbReference>
<comment type="caution">
    <text evidence="3">The sequence shown here is derived from an EMBL/GenBank/DDBJ whole genome shotgun (WGS) entry which is preliminary data.</text>
</comment>
<dbReference type="Gene3D" id="2.60.120.10">
    <property type="entry name" value="Jelly Rolls"/>
    <property type="match status" value="1"/>
</dbReference>
<name>A0A4R5QIX0_9PROT</name>
<dbReference type="Pfam" id="PF07883">
    <property type="entry name" value="Cupin_2"/>
    <property type="match status" value="1"/>
</dbReference>
<evidence type="ECO:0000259" key="2">
    <source>
        <dbReference type="Pfam" id="PF07883"/>
    </source>
</evidence>
<dbReference type="InterPro" id="IPR011051">
    <property type="entry name" value="RmlC_Cupin_sf"/>
</dbReference>
<evidence type="ECO:0000313" key="3">
    <source>
        <dbReference type="EMBL" id="TDH62983.1"/>
    </source>
</evidence>
<organism evidence="3 4">
    <name type="scientific">Dankookia rubra</name>
    <dbReference type="NCBI Taxonomy" id="1442381"/>
    <lineage>
        <taxon>Bacteria</taxon>
        <taxon>Pseudomonadati</taxon>
        <taxon>Pseudomonadota</taxon>
        <taxon>Alphaproteobacteria</taxon>
        <taxon>Acetobacterales</taxon>
        <taxon>Roseomonadaceae</taxon>
        <taxon>Dankookia</taxon>
    </lineage>
</organism>
<dbReference type="PANTHER" id="PTHR35848">
    <property type="entry name" value="OXALATE-BINDING PROTEIN"/>
    <property type="match status" value="1"/>
</dbReference>
<proteinExistence type="predicted"/>
<dbReference type="RefSeq" id="WP_133288129.1">
    <property type="nucleotide sequence ID" value="NZ_SMSJ01000007.1"/>
</dbReference>
<accession>A0A4R5QIX0</accession>
<dbReference type="AlphaFoldDB" id="A0A4R5QIX0"/>
<keyword evidence="4" id="KW-1185">Reference proteome</keyword>
<protein>
    <submittedName>
        <fullName evidence="3">Cupin domain-containing protein</fullName>
    </submittedName>
</protein>
<keyword evidence="1" id="KW-0479">Metal-binding</keyword>
<reference evidence="3 4" key="1">
    <citation type="journal article" date="2016" name="J. Microbiol.">
        <title>Dankookia rubra gen. nov., sp. nov., an alphaproteobacterium isolated from sediment of a shallow stream.</title>
        <authorList>
            <person name="Kim W.H."/>
            <person name="Kim D.H."/>
            <person name="Kang K."/>
            <person name="Ahn T.Y."/>
        </authorList>
    </citation>
    <scope>NUCLEOTIDE SEQUENCE [LARGE SCALE GENOMIC DNA]</scope>
    <source>
        <strain evidence="3 4">JCM30602</strain>
    </source>
</reference>
<dbReference type="EMBL" id="SMSJ01000007">
    <property type="protein sequence ID" value="TDH62983.1"/>
    <property type="molecule type" value="Genomic_DNA"/>
</dbReference>
<feature type="domain" description="Cupin type-2" evidence="2">
    <location>
        <begin position="51"/>
        <end position="121"/>
    </location>
</feature>
<dbReference type="PANTHER" id="PTHR35848:SF9">
    <property type="entry name" value="SLL1358 PROTEIN"/>
    <property type="match status" value="1"/>
</dbReference>
<dbReference type="OrthoDB" id="5290459at2"/>
<gene>
    <name evidence="3" type="ORF">E2C06_08260</name>
</gene>
<dbReference type="Proteomes" id="UP000295096">
    <property type="component" value="Unassembled WGS sequence"/>
</dbReference>
<dbReference type="InterPro" id="IPR013096">
    <property type="entry name" value="Cupin_2"/>
</dbReference>
<dbReference type="GO" id="GO:0046872">
    <property type="term" value="F:metal ion binding"/>
    <property type="evidence" value="ECO:0007669"/>
    <property type="project" value="UniProtKB-KW"/>
</dbReference>